<reference evidence="2 3" key="1">
    <citation type="journal article" date="2013" name="Stand. Genomic Sci.">
        <title>Genomic Encyclopedia of Type Strains, Phase I: The one thousand microbial genomes (KMG-I) project.</title>
        <authorList>
            <person name="Kyrpides N.C."/>
            <person name="Woyke T."/>
            <person name="Eisen J.A."/>
            <person name="Garrity G."/>
            <person name="Lilburn T.G."/>
            <person name="Beck B.J."/>
            <person name="Whitman W.B."/>
            <person name="Hugenholtz P."/>
            <person name="Klenk H.P."/>
        </authorList>
    </citation>
    <scope>NUCLEOTIDE SEQUENCE [LARGE SCALE GENOMIC DNA]</scope>
    <source>
        <strain evidence="2 3">DSM 13484</strain>
    </source>
</reference>
<comment type="similarity">
    <text evidence="1">Belongs to the ComF/GntX family.</text>
</comment>
<keyword evidence="3" id="KW-1185">Reference proteome</keyword>
<dbReference type="SUPFAM" id="SSF53271">
    <property type="entry name" value="PRTase-like"/>
    <property type="match status" value="1"/>
</dbReference>
<dbReference type="InterPro" id="IPR029057">
    <property type="entry name" value="PRTase-like"/>
</dbReference>
<sequence>MHLLSSLVHLFYPHTCDGCGRDLVRTENILCLRCLRRLPATGFQRWDRNPVEKIFWGRVSIHHAMAAYYFTRASVLQRLIHQFKYHRRRDIALHLGRQTGHQLLQSEWLYEIDCIVPVPLHRAKERHRGYNQAAVLAGGIAEIVGRPLLPHAMRRTAYADSQTRKGRVSRWENVEGAFTVREPAALRGRHVLLVDDVITTGATSEACSQAIIDAQASVSICALAFANN</sequence>
<dbReference type="InterPro" id="IPR051910">
    <property type="entry name" value="ComF/GntX_DNA_util-trans"/>
</dbReference>
<dbReference type="InterPro" id="IPR000836">
    <property type="entry name" value="PRTase_dom"/>
</dbReference>
<dbReference type="CDD" id="cd06223">
    <property type="entry name" value="PRTases_typeI"/>
    <property type="match status" value="1"/>
</dbReference>
<dbReference type="Gene3D" id="3.40.50.2020">
    <property type="match status" value="1"/>
</dbReference>
<dbReference type="EMBL" id="VLLG01000002">
    <property type="protein sequence ID" value="TWI91856.1"/>
    <property type="molecule type" value="Genomic_DNA"/>
</dbReference>
<dbReference type="PANTHER" id="PTHR47505:SF1">
    <property type="entry name" value="DNA UTILIZATION PROTEIN YHGH"/>
    <property type="match status" value="1"/>
</dbReference>
<evidence type="ECO:0000256" key="1">
    <source>
        <dbReference type="ARBA" id="ARBA00008007"/>
    </source>
</evidence>
<evidence type="ECO:0000313" key="2">
    <source>
        <dbReference type="EMBL" id="TWI91856.1"/>
    </source>
</evidence>
<evidence type="ECO:0000313" key="3">
    <source>
        <dbReference type="Proteomes" id="UP000316778"/>
    </source>
</evidence>
<dbReference type="OrthoDB" id="9779910at2"/>
<organism evidence="2 3">
    <name type="scientific">Chitinophaga japonensis</name>
    <name type="common">Flexibacter japonensis</name>
    <dbReference type="NCBI Taxonomy" id="104662"/>
    <lineage>
        <taxon>Bacteria</taxon>
        <taxon>Pseudomonadati</taxon>
        <taxon>Bacteroidota</taxon>
        <taxon>Chitinophagia</taxon>
        <taxon>Chitinophagales</taxon>
        <taxon>Chitinophagaceae</taxon>
        <taxon>Chitinophaga</taxon>
    </lineage>
</organism>
<protein>
    <submittedName>
        <fullName evidence="2">ComF family protein</fullName>
    </submittedName>
</protein>
<accession>A0A562TFI7</accession>
<dbReference type="Proteomes" id="UP000316778">
    <property type="component" value="Unassembled WGS sequence"/>
</dbReference>
<name>A0A562TFI7_CHIJA</name>
<dbReference type="AlphaFoldDB" id="A0A562TFI7"/>
<dbReference type="PANTHER" id="PTHR47505">
    <property type="entry name" value="DNA UTILIZATION PROTEIN YHGH"/>
    <property type="match status" value="1"/>
</dbReference>
<comment type="caution">
    <text evidence="2">The sequence shown here is derived from an EMBL/GenBank/DDBJ whole genome shotgun (WGS) entry which is preliminary data.</text>
</comment>
<dbReference type="RefSeq" id="WP_145710988.1">
    <property type="nucleotide sequence ID" value="NZ_BAAAFY010000001.1"/>
</dbReference>
<gene>
    <name evidence="2" type="ORF">LX66_1237</name>
</gene>
<proteinExistence type="inferred from homology"/>